<accession>A0A482WR87</accession>
<sequence>MAALQHGASTRCSGVPRNPAQWNVQVVKGKVNKRCFWNACKALSFGLLLMLIGASMATIGYYADQLSVEQEMRGNSTVHMKPDTRVLHLNNLSYAGPIVMGVGAACVMTFEARDSAAKIVPTRPKYSSLHPHRLPKPSPGASSKLHSSLRSDIGRRGTGPGGQGPAAAAVGAQTASVFRVGSGSPMATDAVSRRAMTAAFIQFSRTLQQAEIDRQTLGPQSNLSKSPSAPNLAENVKSQPALSPHLGKLYVSPKIKQKKNRNSLHPDGGGCALLNPHALLKRQALSMDNPDYSIYFPTPRLQQFPDNDNRKGSGESKDSLDLELGTNACTAHGSQASMAMDLHLPNDCPVTLRVKDRTRRSDTAKRHVFTRQQQVENAEEEIIDRRDTHSCSPRLPGSYYKGFDDIRPYYSRSTPHSRRESMTKNSHQALRANTTEEQPHPRSRSNTNESLPSRRSSGTRRRKRYSRSNTVDDRMRRGSNQSDSNRRESSHSLRVPNRRSQLQPQTSSTSGKSLPESYNCEQLDYTVNIGGSVSAEHTPFLLSPDDHYSRRSLPVAANNTSDASGSHTINISSDDHNSRRSLPVAANNTLDPNGSHTINIAECLSSAARSTEVVMDYEEKGELTVHWNRIQPNRSAVGLVKSAGCQFGRIRSSIGTVFVSPVPV</sequence>
<dbReference type="Proteomes" id="UP000291343">
    <property type="component" value="Unassembled WGS sequence"/>
</dbReference>
<dbReference type="GO" id="GO:0016020">
    <property type="term" value="C:membrane"/>
    <property type="evidence" value="ECO:0007669"/>
    <property type="project" value="UniProtKB-SubCell"/>
</dbReference>
<feature type="compositionally biased region" description="Polar residues" evidence="6">
    <location>
        <begin position="140"/>
        <end position="150"/>
    </location>
</feature>
<feature type="compositionally biased region" description="Polar residues" evidence="6">
    <location>
        <begin position="498"/>
        <end position="512"/>
    </location>
</feature>
<feature type="compositionally biased region" description="Basic and acidic residues" evidence="6">
    <location>
        <begin position="307"/>
        <end position="319"/>
    </location>
</feature>
<feature type="compositionally biased region" description="Polar residues" evidence="6">
    <location>
        <begin position="423"/>
        <end position="436"/>
    </location>
</feature>
<dbReference type="OrthoDB" id="9994280at2759"/>
<evidence type="ECO:0000256" key="7">
    <source>
        <dbReference type="SAM" id="Phobius"/>
    </source>
</evidence>
<dbReference type="EMBL" id="QKKF02027168">
    <property type="protein sequence ID" value="RZF36087.1"/>
    <property type="molecule type" value="Genomic_DNA"/>
</dbReference>
<dbReference type="PANTHER" id="PTHR31815:SF1">
    <property type="entry name" value="TRANSMEMBRANE PROTEIN 200C"/>
    <property type="match status" value="1"/>
</dbReference>
<evidence type="ECO:0000313" key="8">
    <source>
        <dbReference type="EMBL" id="RZF36087.1"/>
    </source>
</evidence>
<dbReference type="PANTHER" id="PTHR31815">
    <property type="entry name" value="AGAP005329-PA"/>
    <property type="match status" value="1"/>
</dbReference>
<organism evidence="8 9">
    <name type="scientific">Laodelphax striatellus</name>
    <name type="common">Small brown planthopper</name>
    <name type="synonym">Delphax striatella</name>
    <dbReference type="NCBI Taxonomy" id="195883"/>
    <lineage>
        <taxon>Eukaryota</taxon>
        <taxon>Metazoa</taxon>
        <taxon>Ecdysozoa</taxon>
        <taxon>Arthropoda</taxon>
        <taxon>Hexapoda</taxon>
        <taxon>Insecta</taxon>
        <taxon>Pterygota</taxon>
        <taxon>Neoptera</taxon>
        <taxon>Paraneoptera</taxon>
        <taxon>Hemiptera</taxon>
        <taxon>Auchenorrhyncha</taxon>
        <taxon>Fulgoroidea</taxon>
        <taxon>Delphacidae</taxon>
        <taxon>Criomorphinae</taxon>
        <taxon>Laodelphax</taxon>
    </lineage>
</organism>
<evidence type="ECO:0000256" key="3">
    <source>
        <dbReference type="ARBA" id="ARBA00022692"/>
    </source>
</evidence>
<comment type="caution">
    <text evidence="8">The sequence shown here is derived from an EMBL/GenBank/DDBJ whole genome shotgun (WGS) entry which is preliminary data.</text>
</comment>
<dbReference type="AlphaFoldDB" id="A0A482WR87"/>
<keyword evidence="4 7" id="KW-1133">Transmembrane helix</keyword>
<feature type="compositionally biased region" description="Basic residues" evidence="6">
    <location>
        <begin position="457"/>
        <end position="466"/>
    </location>
</feature>
<dbReference type="STRING" id="195883.A0A482WR87"/>
<name>A0A482WR87_LAOST</name>
<evidence type="ECO:0000313" key="9">
    <source>
        <dbReference type="Proteomes" id="UP000291343"/>
    </source>
</evidence>
<keyword evidence="5 7" id="KW-0472">Membrane</keyword>
<feature type="region of interest" description="Disordered" evidence="6">
    <location>
        <begin position="218"/>
        <end position="240"/>
    </location>
</feature>
<evidence type="ECO:0000256" key="4">
    <source>
        <dbReference type="ARBA" id="ARBA00022989"/>
    </source>
</evidence>
<evidence type="ECO:0000256" key="1">
    <source>
        <dbReference type="ARBA" id="ARBA00004141"/>
    </source>
</evidence>
<evidence type="ECO:0000256" key="2">
    <source>
        <dbReference type="ARBA" id="ARBA00005308"/>
    </source>
</evidence>
<dbReference type="InParanoid" id="A0A482WR87"/>
<dbReference type="InterPro" id="IPR018787">
    <property type="entry name" value="DUF2371_TMEM200"/>
</dbReference>
<gene>
    <name evidence="8" type="ORF">LSTR_LSTR005903</name>
</gene>
<feature type="transmembrane region" description="Helical" evidence="7">
    <location>
        <begin position="42"/>
        <end position="63"/>
    </location>
</feature>
<feature type="compositionally biased region" description="Polar residues" evidence="6">
    <location>
        <begin position="557"/>
        <end position="572"/>
    </location>
</feature>
<protein>
    <recommendedName>
        <fullName evidence="10">Transmembrane protein 200A</fullName>
    </recommendedName>
</protein>
<feature type="region of interest" description="Disordered" evidence="6">
    <location>
        <begin position="123"/>
        <end position="168"/>
    </location>
</feature>
<comment type="subcellular location">
    <subcellularLocation>
        <location evidence="1">Membrane</location>
        <topology evidence="1">Multi-pass membrane protein</topology>
    </subcellularLocation>
</comment>
<keyword evidence="9" id="KW-1185">Reference proteome</keyword>
<feature type="region of interest" description="Disordered" evidence="6">
    <location>
        <begin position="379"/>
        <end position="517"/>
    </location>
</feature>
<dbReference type="Pfam" id="PF10177">
    <property type="entry name" value="DUF2371"/>
    <property type="match status" value="1"/>
</dbReference>
<feature type="compositionally biased region" description="Polar residues" evidence="6">
    <location>
        <begin position="218"/>
        <end position="229"/>
    </location>
</feature>
<keyword evidence="3 7" id="KW-0812">Transmembrane</keyword>
<comment type="similarity">
    <text evidence="2">Belongs to the TMEM200 family.</text>
</comment>
<evidence type="ECO:0000256" key="5">
    <source>
        <dbReference type="ARBA" id="ARBA00023136"/>
    </source>
</evidence>
<reference evidence="8 9" key="1">
    <citation type="journal article" date="2017" name="Gigascience">
        <title>Genome sequence of the small brown planthopper, Laodelphax striatellus.</title>
        <authorList>
            <person name="Zhu J."/>
            <person name="Jiang F."/>
            <person name="Wang X."/>
            <person name="Yang P."/>
            <person name="Bao Y."/>
            <person name="Zhao W."/>
            <person name="Wang W."/>
            <person name="Lu H."/>
            <person name="Wang Q."/>
            <person name="Cui N."/>
            <person name="Li J."/>
            <person name="Chen X."/>
            <person name="Luo L."/>
            <person name="Yu J."/>
            <person name="Kang L."/>
            <person name="Cui F."/>
        </authorList>
    </citation>
    <scope>NUCLEOTIDE SEQUENCE [LARGE SCALE GENOMIC DNA]</scope>
    <source>
        <strain evidence="8">Lst14</strain>
    </source>
</reference>
<feature type="region of interest" description="Disordered" evidence="6">
    <location>
        <begin position="556"/>
        <end position="579"/>
    </location>
</feature>
<evidence type="ECO:0008006" key="10">
    <source>
        <dbReference type="Google" id="ProtNLM"/>
    </source>
</evidence>
<evidence type="ECO:0000256" key="6">
    <source>
        <dbReference type="SAM" id="MobiDB-lite"/>
    </source>
</evidence>
<proteinExistence type="inferred from homology"/>
<feature type="region of interest" description="Disordered" evidence="6">
    <location>
        <begin position="296"/>
        <end position="319"/>
    </location>
</feature>